<sequence length="41" mass="5046">MKFWRFFDWDERLDFRRTSVSLGREPKRQPGFLLTQVKITG</sequence>
<comment type="caution">
    <text evidence="1">The sequence shown here is derived from an EMBL/GenBank/DDBJ whole genome shotgun (WGS) entry which is preliminary data.</text>
</comment>
<dbReference type="EMBL" id="ACEC01000009">
    <property type="protein sequence ID" value="EEG32125.1"/>
    <property type="molecule type" value="Genomic_DNA"/>
</dbReference>
<dbReference type="STRING" id="537013.CLOSTMETH_00214"/>
<name>C0E8R9_9FIRM</name>
<dbReference type="Proteomes" id="UP000003340">
    <property type="component" value="Unassembled WGS sequence"/>
</dbReference>
<proteinExistence type="predicted"/>
<evidence type="ECO:0000313" key="1">
    <source>
        <dbReference type="EMBL" id="EEG32125.1"/>
    </source>
</evidence>
<accession>C0E8R9</accession>
<gene>
    <name evidence="1" type="ORF">CLOSTMETH_00214</name>
</gene>
<protein>
    <submittedName>
        <fullName evidence="1">Uncharacterized protein</fullName>
    </submittedName>
</protein>
<evidence type="ECO:0000313" key="2">
    <source>
        <dbReference type="Proteomes" id="UP000003340"/>
    </source>
</evidence>
<keyword evidence="2" id="KW-1185">Reference proteome</keyword>
<dbReference type="HOGENOM" id="CLU_3268088_0_0_9"/>
<organism evidence="1 2">
    <name type="scientific">[Clostridium] methylpentosum DSM 5476</name>
    <dbReference type="NCBI Taxonomy" id="537013"/>
    <lineage>
        <taxon>Bacteria</taxon>
        <taxon>Bacillati</taxon>
        <taxon>Bacillota</taxon>
        <taxon>Clostridia</taxon>
        <taxon>Eubacteriales</taxon>
        <taxon>Oscillospiraceae</taxon>
        <taxon>Oscillospiraceae incertae sedis</taxon>
    </lineage>
</organism>
<dbReference type="AlphaFoldDB" id="C0E8R9"/>
<reference evidence="1 2" key="1">
    <citation type="submission" date="2009-01" db="EMBL/GenBank/DDBJ databases">
        <authorList>
            <person name="Fulton L."/>
            <person name="Clifton S."/>
            <person name="Fulton B."/>
            <person name="Xu J."/>
            <person name="Minx P."/>
            <person name="Pepin K.H."/>
            <person name="Johnson M."/>
            <person name="Bhonagiri V."/>
            <person name="Nash W.E."/>
            <person name="Mardis E.R."/>
            <person name="Wilson R.K."/>
        </authorList>
    </citation>
    <scope>NUCLEOTIDE SEQUENCE [LARGE SCALE GENOMIC DNA]</scope>
    <source>
        <strain evidence="1 2">DSM 5476</strain>
    </source>
</reference>
<reference evidence="1 2" key="2">
    <citation type="submission" date="2009-02" db="EMBL/GenBank/DDBJ databases">
        <title>Draft genome sequence of Clostridium methylpentosum (DSM 5476).</title>
        <authorList>
            <person name="Sudarsanam P."/>
            <person name="Ley R."/>
            <person name="Guruge J."/>
            <person name="Turnbaugh P.J."/>
            <person name="Mahowald M."/>
            <person name="Liep D."/>
            <person name="Gordon J."/>
        </authorList>
    </citation>
    <scope>NUCLEOTIDE SEQUENCE [LARGE SCALE GENOMIC DNA]</scope>
    <source>
        <strain evidence="1 2">DSM 5476</strain>
    </source>
</reference>